<proteinExistence type="predicted"/>
<accession>A0A9W6VT94</accession>
<keyword evidence="1" id="KW-0812">Transmembrane</keyword>
<feature type="transmembrane region" description="Helical" evidence="1">
    <location>
        <begin position="105"/>
        <end position="124"/>
    </location>
</feature>
<protein>
    <submittedName>
        <fullName evidence="2">Uncharacterized protein</fullName>
    </submittedName>
</protein>
<feature type="transmembrane region" description="Helical" evidence="1">
    <location>
        <begin position="67"/>
        <end position="85"/>
    </location>
</feature>
<dbReference type="AlphaFoldDB" id="A0A9W6VT94"/>
<evidence type="ECO:0000256" key="1">
    <source>
        <dbReference type="SAM" id="Phobius"/>
    </source>
</evidence>
<feature type="transmembrane region" description="Helical" evidence="1">
    <location>
        <begin position="42"/>
        <end position="60"/>
    </location>
</feature>
<keyword evidence="1" id="KW-1133">Transmembrane helix</keyword>
<keyword evidence="1" id="KW-0472">Membrane</keyword>
<organism evidence="2 3">
    <name type="scientific">Actinoallomurus iriomotensis</name>
    <dbReference type="NCBI Taxonomy" id="478107"/>
    <lineage>
        <taxon>Bacteria</taxon>
        <taxon>Bacillati</taxon>
        <taxon>Actinomycetota</taxon>
        <taxon>Actinomycetes</taxon>
        <taxon>Streptosporangiales</taxon>
        <taxon>Thermomonosporaceae</taxon>
        <taxon>Actinoallomurus</taxon>
    </lineage>
</organism>
<evidence type="ECO:0000313" key="2">
    <source>
        <dbReference type="EMBL" id="GLY77391.1"/>
    </source>
</evidence>
<comment type="caution">
    <text evidence="2">The sequence shown here is derived from an EMBL/GenBank/DDBJ whole genome shotgun (WGS) entry which is preliminary data.</text>
</comment>
<sequence>MPLFCFFVAFIVTFVAVRINVRLIRAKVRWWFKNVQVGDLHIHHVVFGVVLMLVGGVAALSIPDAYTIWFAAAASVFGVGAALVLDEFALILHLRDVYWMEEGRASVDAVFIAVAVTGLILVGVRPIGFSDVRDLGPDRTVPVGVFLLVLSNVLVNLALAIVTLFKGKIWTGLLGLFLPVVLVVSAFRLARPGSPWARWRYGTDTRKLHRALRREERLRRPLIRAKIWVQEFIAGRHDLIVQDHRRRHRR</sequence>
<feature type="transmembrane region" description="Helical" evidence="1">
    <location>
        <begin position="145"/>
        <end position="163"/>
    </location>
</feature>
<gene>
    <name evidence="2" type="ORF">Airi01_056580</name>
</gene>
<name>A0A9W6VT94_9ACTN</name>
<reference evidence="2" key="1">
    <citation type="submission" date="2023-03" db="EMBL/GenBank/DDBJ databases">
        <title>Actinoallomurus iriomotensis NBRC 103681.</title>
        <authorList>
            <person name="Ichikawa N."/>
            <person name="Sato H."/>
            <person name="Tonouchi N."/>
        </authorList>
    </citation>
    <scope>NUCLEOTIDE SEQUENCE</scope>
    <source>
        <strain evidence="2">NBRC 103681</strain>
    </source>
</reference>
<dbReference type="Proteomes" id="UP001165135">
    <property type="component" value="Unassembled WGS sequence"/>
</dbReference>
<dbReference type="EMBL" id="BSTJ01000007">
    <property type="protein sequence ID" value="GLY77391.1"/>
    <property type="molecule type" value="Genomic_DNA"/>
</dbReference>
<feature type="transmembrane region" description="Helical" evidence="1">
    <location>
        <begin position="169"/>
        <end position="190"/>
    </location>
</feature>
<evidence type="ECO:0000313" key="3">
    <source>
        <dbReference type="Proteomes" id="UP001165135"/>
    </source>
</evidence>